<dbReference type="EMBL" id="KK914259">
    <property type="protein sequence ID" value="KDP43724.1"/>
    <property type="molecule type" value="Genomic_DNA"/>
</dbReference>
<dbReference type="Gene3D" id="3.40.50.1110">
    <property type="entry name" value="SGNH hydrolase"/>
    <property type="match status" value="2"/>
</dbReference>
<evidence type="ECO:0000313" key="6">
    <source>
        <dbReference type="Proteomes" id="UP000027138"/>
    </source>
</evidence>
<comment type="similarity">
    <text evidence="1">Belongs to the 'GDSL' lipolytic enzyme family.</text>
</comment>
<dbReference type="PANTHER" id="PTHR45648:SF88">
    <property type="entry name" value="PROLINE-RICH PROTEIN APG, PUTATIVE-RELATED"/>
    <property type="match status" value="1"/>
</dbReference>
<dbReference type="InterPro" id="IPR051058">
    <property type="entry name" value="GDSL_Est/Lipase"/>
</dbReference>
<proteinExistence type="inferred from homology"/>
<dbReference type="OrthoDB" id="1600564at2759"/>
<dbReference type="GO" id="GO:0016042">
    <property type="term" value="P:lipid catabolic process"/>
    <property type="evidence" value="ECO:0007669"/>
    <property type="project" value="UniProtKB-KW"/>
</dbReference>
<keyword evidence="3" id="KW-0443">Lipid metabolism</keyword>
<dbReference type="AlphaFoldDB" id="A0A067LHS0"/>
<keyword evidence="4" id="KW-0732">Signal</keyword>
<evidence type="ECO:0000256" key="1">
    <source>
        <dbReference type="ARBA" id="ARBA00008668"/>
    </source>
</evidence>
<evidence type="ECO:0000256" key="2">
    <source>
        <dbReference type="ARBA" id="ARBA00022801"/>
    </source>
</evidence>
<dbReference type="Proteomes" id="UP000027138">
    <property type="component" value="Unassembled WGS sequence"/>
</dbReference>
<reference evidence="5 6" key="1">
    <citation type="journal article" date="2014" name="PLoS ONE">
        <title>Global Analysis of Gene Expression Profiles in Physic Nut (Jatropha curcas L.) Seedlings Exposed to Salt Stress.</title>
        <authorList>
            <person name="Zhang L."/>
            <person name="Zhang C."/>
            <person name="Wu P."/>
            <person name="Chen Y."/>
            <person name="Li M."/>
            <person name="Jiang H."/>
            <person name="Wu G."/>
        </authorList>
    </citation>
    <scope>NUCLEOTIDE SEQUENCE [LARGE SCALE GENOMIC DNA]</scope>
    <source>
        <strain evidence="6">cv. GZQX0401</strain>
        <tissue evidence="5">Young leaves</tissue>
    </source>
</reference>
<organism evidence="5 6">
    <name type="scientific">Jatropha curcas</name>
    <name type="common">Barbados nut</name>
    <dbReference type="NCBI Taxonomy" id="180498"/>
    <lineage>
        <taxon>Eukaryota</taxon>
        <taxon>Viridiplantae</taxon>
        <taxon>Streptophyta</taxon>
        <taxon>Embryophyta</taxon>
        <taxon>Tracheophyta</taxon>
        <taxon>Spermatophyta</taxon>
        <taxon>Magnoliopsida</taxon>
        <taxon>eudicotyledons</taxon>
        <taxon>Gunneridae</taxon>
        <taxon>Pentapetalae</taxon>
        <taxon>rosids</taxon>
        <taxon>fabids</taxon>
        <taxon>Malpighiales</taxon>
        <taxon>Euphorbiaceae</taxon>
        <taxon>Crotonoideae</taxon>
        <taxon>Jatropheae</taxon>
        <taxon>Jatropha</taxon>
    </lineage>
</organism>
<evidence type="ECO:0000256" key="3">
    <source>
        <dbReference type="ARBA" id="ARBA00022963"/>
    </source>
</evidence>
<dbReference type="Pfam" id="PF00657">
    <property type="entry name" value="Lipase_GDSL"/>
    <property type="match status" value="2"/>
</dbReference>
<gene>
    <name evidence="5" type="ORF">JCGZ_22351</name>
</gene>
<dbReference type="FunFam" id="3.40.50.1110:FF:000003">
    <property type="entry name" value="GDSL esterase/lipase APG"/>
    <property type="match status" value="2"/>
</dbReference>
<feature type="signal peptide" evidence="4">
    <location>
        <begin position="1"/>
        <end position="27"/>
    </location>
</feature>
<dbReference type="GO" id="GO:0016788">
    <property type="term" value="F:hydrolase activity, acting on ester bonds"/>
    <property type="evidence" value="ECO:0007669"/>
    <property type="project" value="InterPro"/>
</dbReference>
<protein>
    <submittedName>
        <fullName evidence="5">Uncharacterized protein</fullName>
    </submittedName>
</protein>
<dbReference type="CDD" id="cd01837">
    <property type="entry name" value="SGNH_plant_lipase_like"/>
    <property type="match status" value="1"/>
</dbReference>
<keyword evidence="6" id="KW-1185">Reference proteome</keyword>
<name>A0A067LHS0_JATCU</name>
<accession>A0A067LHS0</accession>
<evidence type="ECO:0000256" key="4">
    <source>
        <dbReference type="SAM" id="SignalP"/>
    </source>
</evidence>
<dbReference type="PANTHER" id="PTHR45648">
    <property type="entry name" value="GDSL LIPASE/ACYLHYDROLASE FAMILY PROTEIN (AFU_ORTHOLOGUE AFUA_4G14700)"/>
    <property type="match status" value="1"/>
</dbReference>
<feature type="chain" id="PRO_5001644686" evidence="4">
    <location>
        <begin position="28"/>
        <end position="655"/>
    </location>
</feature>
<sequence>MAKGKLSFSYNYFLLLLVSLSIAEVDAKPAAIFIFGDSTFDVGTNNFLNGTTALANFPYNGIDFPDSIPTGRFSNGYNLADRLAMLFGYERSPLPYLYLVNNMSIFREEILKGVNFASGGSGILDQTGKILWHGVVPLRDQIQQFALVRENITEMKGADETAKNLSNSLFIFSVGSNDILDTLRLGANITKEQLMATLRSAYYQHLKNLYNMGARKFGIIGAAPIGCCPFSRAMNKSLGGNGGCLKAPNEFARRFYFVVRSLLQRLTSEFPEMKYSLGNVYNMTSYILKNHRTYALCVVAINPTYAYERTLPAIFIFGDSAIDIGTNSYLNSYARANFRYNGIDFPQSRPTGRFSNGYNIGDQLAMKFGFKKSPAAFLDIMNRTTPIHFQKKIQRGVNFASAGSGIFDDTGSKAWNAVVPLSLQIQQFNTVIGNITQVRGPKATAKILSKALYIFCFGANEFFDYMRAKNNTPKEEFVAGVQSAYHVHLKDVYNMGARKFGIIGVPPIGCCPYARAINEKEGGEGCMQLLNDFAQAFYNSTLTLLQRMTSELPNFKYSLGNTYAMTMDLFDNYPSFGFKNIKTACCGLGNYSGEVGCYEPINPILCSNRSEYLFWDLYHPSQAASQLLAYSLYTGDAKYMTPMNFSQLADVQVHI</sequence>
<keyword evidence="3" id="KW-0442">Lipid degradation</keyword>
<dbReference type="InterPro" id="IPR036514">
    <property type="entry name" value="SGNH_hydro_sf"/>
</dbReference>
<keyword evidence="2" id="KW-0378">Hydrolase</keyword>
<dbReference type="InterPro" id="IPR001087">
    <property type="entry name" value="GDSL"/>
</dbReference>
<evidence type="ECO:0000313" key="5">
    <source>
        <dbReference type="EMBL" id="KDP43724.1"/>
    </source>
</evidence>
<dbReference type="InterPro" id="IPR035669">
    <property type="entry name" value="SGNH_plant_lipase-like"/>
</dbReference>